<dbReference type="EMBL" id="JAGTPW010000011">
    <property type="protein sequence ID" value="MBR8644562.1"/>
    <property type="molecule type" value="Genomic_DNA"/>
</dbReference>
<gene>
    <name evidence="2" type="ORF">KEH51_08510</name>
</gene>
<evidence type="ECO:0000256" key="1">
    <source>
        <dbReference type="SAM" id="Phobius"/>
    </source>
</evidence>
<dbReference type="PANTHER" id="PTHR38457">
    <property type="entry name" value="REGULATOR ABRB-RELATED"/>
    <property type="match status" value="1"/>
</dbReference>
<sequence>MVTFNSLGIYLPWMLGPLFVVMIAKVKLRKYLYWSKTFRSTGLVILGLQLGSSFTKQSLNEMIEYLPVMLFTTIAIISFTVLTGWFIGKRMNLSLGTSMLGSFPGGLSQMVVLSEEMKDSDETVVGFMQTLRVILVISIVPWIVTHVMSVEPGAVMAVTKRPFSF</sequence>
<dbReference type="AlphaFoldDB" id="A0A941FQZ8"/>
<keyword evidence="1" id="KW-1133">Transmembrane helix</keyword>
<keyword evidence="1" id="KW-0472">Membrane</keyword>
<feature type="transmembrane region" description="Helical" evidence="1">
    <location>
        <begin position="65"/>
        <end position="87"/>
    </location>
</feature>
<keyword evidence="1" id="KW-0812">Transmembrane</keyword>
<comment type="caution">
    <text evidence="2">The sequence shown here is derived from an EMBL/GenBank/DDBJ whole genome shotgun (WGS) entry which is preliminary data.</text>
</comment>
<proteinExistence type="predicted"/>
<dbReference type="GO" id="GO:0010468">
    <property type="term" value="P:regulation of gene expression"/>
    <property type="evidence" value="ECO:0007669"/>
    <property type="project" value="InterPro"/>
</dbReference>
<organism evidence="2 3">
    <name type="scientific">Peribacillus frigoritolerans</name>
    <dbReference type="NCBI Taxonomy" id="450367"/>
    <lineage>
        <taxon>Bacteria</taxon>
        <taxon>Bacillati</taxon>
        <taxon>Bacillota</taxon>
        <taxon>Bacilli</taxon>
        <taxon>Bacillales</taxon>
        <taxon>Bacillaceae</taxon>
        <taxon>Peribacillus</taxon>
    </lineage>
</organism>
<feature type="transmembrane region" description="Helical" evidence="1">
    <location>
        <begin position="93"/>
        <end position="112"/>
    </location>
</feature>
<dbReference type="NCBIfam" id="TIGR03082">
    <property type="entry name" value="Gneg_AbrB_dup"/>
    <property type="match status" value="1"/>
</dbReference>
<dbReference type="GO" id="GO:0016020">
    <property type="term" value="C:membrane"/>
    <property type="evidence" value="ECO:0007669"/>
    <property type="project" value="InterPro"/>
</dbReference>
<accession>A0A941FQZ8</accession>
<name>A0A941FQZ8_9BACI</name>
<reference evidence="2" key="1">
    <citation type="submission" date="2021-04" db="EMBL/GenBank/DDBJ databases">
        <title>Whole genome sequencing of Enterococci isolates from hospitalized patients.</title>
        <authorList>
            <person name="Ogoti B.M."/>
            <person name="Onyambu F.G."/>
        </authorList>
    </citation>
    <scope>NUCLEOTIDE SEQUENCE</scope>
    <source>
        <strain evidence="2">242</strain>
    </source>
</reference>
<dbReference type="Pfam" id="PF05145">
    <property type="entry name" value="AbrB"/>
    <property type="match status" value="1"/>
</dbReference>
<dbReference type="PANTHER" id="PTHR38457:SF1">
    <property type="entry name" value="REGULATOR ABRB-RELATED"/>
    <property type="match status" value="1"/>
</dbReference>
<evidence type="ECO:0000313" key="3">
    <source>
        <dbReference type="Proteomes" id="UP000680045"/>
    </source>
</evidence>
<protein>
    <submittedName>
        <fullName evidence="2">AbrB family transcriptional regulator</fullName>
    </submittedName>
</protein>
<dbReference type="InterPro" id="IPR007820">
    <property type="entry name" value="AbrB_fam"/>
</dbReference>
<evidence type="ECO:0000313" key="2">
    <source>
        <dbReference type="EMBL" id="MBR8644562.1"/>
    </source>
</evidence>
<dbReference type="Proteomes" id="UP000680045">
    <property type="component" value="Unassembled WGS sequence"/>
</dbReference>
<dbReference type="InterPro" id="IPR017516">
    <property type="entry name" value="AbrB_dup"/>
</dbReference>
<feature type="transmembrane region" description="Helical" evidence="1">
    <location>
        <begin position="6"/>
        <end position="26"/>
    </location>
</feature>
<feature type="transmembrane region" description="Helical" evidence="1">
    <location>
        <begin position="124"/>
        <end position="144"/>
    </location>
</feature>